<dbReference type="EMBL" id="JBHTMO010000031">
    <property type="protein sequence ID" value="MFD1393813.1"/>
    <property type="molecule type" value="Genomic_DNA"/>
</dbReference>
<keyword evidence="2" id="KW-0732">Signal</keyword>
<gene>
    <name evidence="4" type="ORF">ACFQ3L_09570</name>
</gene>
<dbReference type="InterPro" id="IPR044927">
    <property type="entry name" value="Endonuclea_NS_2"/>
</dbReference>
<evidence type="ECO:0000313" key="5">
    <source>
        <dbReference type="Proteomes" id="UP001597249"/>
    </source>
</evidence>
<protein>
    <submittedName>
        <fullName evidence="4">DNA/RNA non-specific endonuclease</fullName>
    </submittedName>
</protein>
<keyword evidence="4" id="KW-0540">Nuclease</keyword>
<dbReference type="GO" id="GO:0004519">
    <property type="term" value="F:endonuclease activity"/>
    <property type="evidence" value="ECO:0007669"/>
    <property type="project" value="UniProtKB-KW"/>
</dbReference>
<dbReference type="Proteomes" id="UP001597249">
    <property type="component" value="Unassembled WGS sequence"/>
</dbReference>
<keyword evidence="4" id="KW-0378">Hydrolase</keyword>
<proteinExistence type="predicted"/>
<dbReference type="SUPFAM" id="SSF57884">
    <property type="entry name" value="Ada DNA repair protein, N-terminal domain (N-Ada 10)"/>
    <property type="match status" value="1"/>
</dbReference>
<comment type="caution">
    <text evidence="4">The sequence shown here is derived from an EMBL/GenBank/DDBJ whole genome shotgun (WGS) entry which is preliminary data.</text>
</comment>
<dbReference type="InterPro" id="IPR035451">
    <property type="entry name" value="Ada-like_dom_sf"/>
</dbReference>
<feature type="signal peptide" evidence="2">
    <location>
        <begin position="1"/>
        <end position="34"/>
    </location>
</feature>
<dbReference type="Gene3D" id="3.40.10.10">
    <property type="entry name" value="DNA Methylphosphotriester Repair Domain"/>
    <property type="match status" value="1"/>
</dbReference>
<feature type="region of interest" description="Disordered" evidence="1">
    <location>
        <begin position="36"/>
        <end position="81"/>
    </location>
</feature>
<evidence type="ECO:0000313" key="4">
    <source>
        <dbReference type="EMBL" id="MFD1393813.1"/>
    </source>
</evidence>
<dbReference type="Gene3D" id="3.40.570.10">
    <property type="entry name" value="Extracellular Endonuclease, subunit A"/>
    <property type="match status" value="1"/>
</dbReference>
<reference evidence="5" key="1">
    <citation type="journal article" date="2019" name="Int. J. Syst. Evol. Microbiol.">
        <title>The Global Catalogue of Microorganisms (GCM) 10K type strain sequencing project: providing services to taxonomists for standard genome sequencing and annotation.</title>
        <authorList>
            <consortium name="The Broad Institute Genomics Platform"/>
            <consortium name="The Broad Institute Genome Sequencing Center for Infectious Disease"/>
            <person name="Wu L."/>
            <person name="Ma J."/>
        </authorList>
    </citation>
    <scope>NUCLEOTIDE SEQUENCE [LARGE SCALE GENOMIC DNA]</scope>
    <source>
        <strain evidence="5">CCM 8911</strain>
    </source>
</reference>
<dbReference type="RefSeq" id="WP_225418988.1">
    <property type="nucleotide sequence ID" value="NZ_JBHTMO010000031.1"/>
</dbReference>
<evidence type="ECO:0000256" key="2">
    <source>
        <dbReference type="SAM" id="SignalP"/>
    </source>
</evidence>
<dbReference type="PROSITE" id="PS51257">
    <property type="entry name" value="PROKAR_LIPOPROTEIN"/>
    <property type="match status" value="1"/>
</dbReference>
<accession>A0ABW4BBC6</accession>
<name>A0ABW4BBC6_9LACO</name>
<dbReference type="InterPro" id="IPR044929">
    <property type="entry name" value="DNA/RNA_non-sp_Endonuclease_sf"/>
</dbReference>
<organism evidence="4 5">
    <name type="scientific">Lacticaseibacillus jixianensis</name>
    <dbReference type="NCBI Taxonomy" id="2486012"/>
    <lineage>
        <taxon>Bacteria</taxon>
        <taxon>Bacillati</taxon>
        <taxon>Bacillota</taxon>
        <taxon>Bacilli</taxon>
        <taxon>Lactobacillales</taxon>
        <taxon>Lactobacillaceae</taxon>
        <taxon>Lacticaseibacillus</taxon>
    </lineage>
</organism>
<keyword evidence="5" id="KW-1185">Reference proteome</keyword>
<feature type="compositionally biased region" description="Basic and acidic residues" evidence="1">
    <location>
        <begin position="61"/>
        <end position="81"/>
    </location>
</feature>
<evidence type="ECO:0000259" key="3">
    <source>
        <dbReference type="Pfam" id="PF13930"/>
    </source>
</evidence>
<keyword evidence="4" id="KW-0255">Endonuclease</keyword>
<sequence>MGDKHMQHRTWRRLVKTAAALTIVFGLGTTSLTACSSAPAPVKTTQKSKQAKAASKRKAVAKREKAEAKARKAEAKARKAKEAAAKAAEKAAAEKKAAAKQAAAKQAQAEQNLASLKYQGTQTININGGRPTFTAADLSTQRGTWQRFADLDSFNRAVDAEALMNKAMMPTAEREPLTWDPTGWHNKKLKSGYLYNRSHLIGYQLTGQNNNPKNLITGTRSLNSPEMLRFEDDIAYFMKTNPKAYVRYSVRPVYRGNNLLASGVHMMAQGIGASGLSFNIYIFNVEAGVTINYADGTSVVSAAATSAAAQPASGRASTPRAPAASAAHAPVARGNMTTGTTGKIVGNRNSKIYHLPGQAGYRMNSSNAVYFATEQQAIAAGYRKSQR</sequence>
<feature type="domain" description="Type VII secretion system protein EssD-like" evidence="3">
    <location>
        <begin position="139"/>
        <end position="269"/>
    </location>
</feature>
<evidence type="ECO:0000256" key="1">
    <source>
        <dbReference type="SAM" id="MobiDB-lite"/>
    </source>
</evidence>
<feature type="chain" id="PRO_5045615349" evidence="2">
    <location>
        <begin position="35"/>
        <end position="387"/>
    </location>
</feature>
<dbReference type="Pfam" id="PF13930">
    <property type="entry name" value="Endonuclea_NS_2"/>
    <property type="match status" value="1"/>
</dbReference>